<organism evidence="16 17">
    <name type="scientific">Kineosphaera limosa NBRC 100340</name>
    <dbReference type="NCBI Taxonomy" id="1184609"/>
    <lineage>
        <taxon>Bacteria</taxon>
        <taxon>Bacillati</taxon>
        <taxon>Actinomycetota</taxon>
        <taxon>Actinomycetes</taxon>
        <taxon>Micrococcales</taxon>
        <taxon>Dermatophilaceae</taxon>
        <taxon>Kineosphaera</taxon>
    </lineage>
</organism>
<dbReference type="SMART" id="SM00387">
    <property type="entry name" value="HATPase_c"/>
    <property type="match status" value="1"/>
</dbReference>
<protein>
    <recommendedName>
        <fullName evidence="3">histidine kinase</fullName>
        <ecNumber evidence="3">2.7.13.3</ecNumber>
    </recommendedName>
</protein>
<evidence type="ECO:0000313" key="16">
    <source>
        <dbReference type="EMBL" id="GAB96722.1"/>
    </source>
</evidence>
<dbReference type="PANTHER" id="PTHR45436:SF5">
    <property type="entry name" value="SENSOR HISTIDINE KINASE TRCS"/>
    <property type="match status" value="1"/>
</dbReference>
<reference evidence="16 17" key="1">
    <citation type="submission" date="2012-08" db="EMBL/GenBank/DDBJ databases">
        <title>Whole genome shotgun sequence of Kineosphaera limosa NBRC 100340.</title>
        <authorList>
            <person name="Yoshida I."/>
            <person name="Isaki S."/>
            <person name="Hosoyama A."/>
            <person name="Tsuchikane K."/>
            <person name="Katsumata H."/>
            <person name="Ando Y."/>
            <person name="Ohji S."/>
            <person name="Hamada M."/>
            <person name="Tamura T."/>
            <person name="Yamazoe A."/>
            <person name="Yamazaki S."/>
            <person name="Fujita N."/>
        </authorList>
    </citation>
    <scope>NUCLEOTIDE SEQUENCE [LARGE SCALE GENOMIC DNA]</scope>
    <source>
        <strain evidence="16 17">NBRC 100340</strain>
    </source>
</reference>
<keyword evidence="6" id="KW-0808">Transferase</keyword>
<dbReference type="GO" id="GO:0005524">
    <property type="term" value="F:ATP binding"/>
    <property type="evidence" value="ECO:0007669"/>
    <property type="project" value="UniProtKB-KW"/>
</dbReference>
<dbReference type="eggNOG" id="COG3290">
    <property type="taxonomic scope" value="Bacteria"/>
</dbReference>
<dbReference type="InterPro" id="IPR036890">
    <property type="entry name" value="HATPase_C_sf"/>
</dbReference>
<dbReference type="EMBL" id="BAHD01000046">
    <property type="protein sequence ID" value="GAB96722.1"/>
    <property type="molecule type" value="Genomic_DNA"/>
</dbReference>
<dbReference type="SUPFAM" id="SSF103190">
    <property type="entry name" value="Sensory domain-like"/>
    <property type="match status" value="1"/>
</dbReference>
<dbReference type="PRINTS" id="PR00344">
    <property type="entry name" value="BCTRLSENSOR"/>
</dbReference>
<evidence type="ECO:0000256" key="6">
    <source>
        <dbReference type="ARBA" id="ARBA00022679"/>
    </source>
</evidence>
<dbReference type="GO" id="GO:0005886">
    <property type="term" value="C:plasma membrane"/>
    <property type="evidence" value="ECO:0007669"/>
    <property type="project" value="UniProtKB-SubCell"/>
</dbReference>
<dbReference type="InterPro" id="IPR003594">
    <property type="entry name" value="HATPase_dom"/>
</dbReference>
<dbReference type="InterPro" id="IPR029151">
    <property type="entry name" value="Sensor-like_sf"/>
</dbReference>
<dbReference type="Gene3D" id="3.30.450.20">
    <property type="entry name" value="PAS domain"/>
    <property type="match status" value="2"/>
</dbReference>
<feature type="domain" description="Histidine kinase" evidence="15">
    <location>
        <begin position="305"/>
        <end position="536"/>
    </location>
</feature>
<dbReference type="PROSITE" id="PS50109">
    <property type="entry name" value="HIS_KIN"/>
    <property type="match status" value="1"/>
</dbReference>
<keyword evidence="11 14" id="KW-1133">Transmembrane helix</keyword>
<sequence>MSPRASDRSLARQVLVLQALLIALIVGVGLGLAIYETRIGNRERATERALAVASSVADTPDVLDAVRSPNPTAALQDYAERVRHDTGVDFVVIMDLQGRRYTHPDPAQIGGQFVGGLGDAPRGVPYTQEYAGTLGPSMRAVVPVTDDDQPVALVAVGITIEKIQQEVWRGTLAATLAGLAVLAFGVLGALVIYRRLGRQTHGLSARELTRMYEYHQAVLYAVREGLLLLDSNYQVQLVNDEARRLLDLPADAAGRSVRDLGLPPALVEAAVGGRRETDDVYLVSGRALVVSSMPARRDGRLVGTVVTVRDRTELQSVSGELGVVRRLTAALRAQNHESANRLHTVVSLVEMGRPEEAIEFATEELQIAQLLTDHVVASVDEPVLSALLLGKNAEAAERGVTLEVEADVTEPRLPVDGRTLVTIAGNLIDNALDAVGAPLSADPMSAGSDGADSQGDSDSPRVHVHVLWNPHELQIAVSDNGPGIAPEDAQRVLQRGWSTKAGPPGSRGIGLALVAQLAQRQDGGCVSIAVTWAGRC</sequence>
<dbReference type="InterPro" id="IPR050428">
    <property type="entry name" value="TCS_sensor_his_kinase"/>
</dbReference>
<comment type="subcellular location">
    <subcellularLocation>
        <location evidence="2">Cell membrane</location>
        <topology evidence="2">Multi-pass membrane protein</topology>
    </subcellularLocation>
</comment>
<keyword evidence="9 16" id="KW-0418">Kinase</keyword>
<dbReference type="OrthoDB" id="9792686at2"/>
<dbReference type="RefSeq" id="WP_006593254.1">
    <property type="nucleotide sequence ID" value="NZ_BAHD01000046.1"/>
</dbReference>
<dbReference type="AlphaFoldDB" id="K6WXA7"/>
<dbReference type="Proteomes" id="UP000008366">
    <property type="component" value="Unassembled WGS sequence"/>
</dbReference>
<dbReference type="InterPro" id="IPR005467">
    <property type="entry name" value="His_kinase_dom"/>
</dbReference>
<dbReference type="Gene3D" id="3.30.565.10">
    <property type="entry name" value="Histidine kinase-like ATPase, C-terminal domain"/>
    <property type="match status" value="1"/>
</dbReference>
<dbReference type="GO" id="GO:0000155">
    <property type="term" value="F:phosphorelay sensor kinase activity"/>
    <property type="evidence" value="ECO:0007669"/>
    <property type="project" value="InterPro"/>
</dbReference>
<evidence type="ECO:0000256" key="2">
    <source>
        <dbReference type="ARBA" id="ARBA00004651"/>
    </source>
</evidence>
<evidence type="ECO:0000256" key="12">
    <source>
        <dbReference type="ARBA" id="ARBA00023012"/>
    </source>
</evidence>
<evidence type="ECO:0000256" key="9">
    <source>
        <dbReference type="ARBA" id="ARBA00022777"/>
    </source>
</evidence>
<evidence type="ECO:0000313" key="17">
    <source>
        <dbReference type="Proteomes" id="UP000008366"/>
    </source>
</evidence>
<evidence type="ECO:0000256" key="7">
    <source>
        <dbReference type="ARBA" id="ARBA00022692"/>
    </source>
</evidence>
<comment type="catalytic activity">
    <reaction evidence="1">
        <text>ATP + protein L-histidine = ADP + protein N-phospho-L-histidine.</text>
        <dbReference type="EC" id="2.7.13.3"/>
    </reaction>
</comment>
<proteinExistence type="predicted"/>
<evidence type="ECO:0000256" key="3">
    <source>
        <dbReference type="ARBA" id="ARBA00012438"/>
    </source>
</evidence>
<dbReference type="SUPFAM" id="SSF55890">
    <property type="entry name" value="Sporulation response regulatory protein Spo0B"/>
    <property type="match status" value="1"/>
</dbReference>
<evidence type="ECO:0000256" key="13">
    <source>
        <dbReference type="ARBA" id="ARBA00023136"/>
    </source>
</evidence>
<keyword evidence="8" id="KW-0547">Nucleotide-binding</keyword>
<feature type="transmembrane region" description="Helical" evidence="14">
    <location>
        <begin position="172"/>
        <end position="193"/>
    </location>
</feature>
<keyword evidence="4" id="KW-1003">Cell membrane</keyword>
<keyword evidence="10" id="KW-0067">ATP-binding</keyword>
<dbReference type="Pfam" id="PF17203">
    <property type="entry name" value="sCache_3_2"/>
    <property type="match status" value="1"/>
</dbReference>
<evidence type="ECO:0000256" key="1">
    <source>
        <dbReference type="ARBA" id="ARBA00000085"/>
    </source>
</evidence>
<dbReference type="PANTHER" id="PTHR45436">
    <property type="entry name" value="SENSOR HISTIDINE KINASE YKOH"/>
    <property type="match status" value="1"/>
</dbReference>
<evidence type="ECO:0000256" key="11">
    <source>
        <dbReference type="ARBA" id="ARBA00022989"/>
    </source>
</evidence>
<dbReference type="Pfam" id="PF02518">
    <property type="entry name" value="HATPase_c"/>
    <property type="match status" value="1"/>
</dbReference>
<dbReference type="STRING" id="1184609.KILIM_046_00060"/>
<dbReference type="SUPFAM" id="SSF55874">
    <property type="entry name" value="ATPase domain of HSP90 chaperone/DNA topoisomerase II/histidine kinase"/>
    <property type="match status" value="1"/>
</dbReference>
<feature type="transmembrane region" description="Helical" evidence="14">
    <location>
        <begin position="15"/>
        <end position="35"/>
    </location>
</feature>
<dbReference type="InterPro" id="IPR004358">
    <property type="entry name" value="Sig_transdc_His_kin-like_C"/>
</dbReference>
<evidence type="ECO:0000256" key="5">
    <source>
        <dbReference type="ARBA" id="ARBA00022553"/>
    </source>
</evidence>
<comment type="caution">
    <text evidence="16">The sequence shown here is derived from an EMBL/GenBank/DDBJ whole genome shotgun (WGS) entry which is preliminary data.</text>
</comment>
<evidence type="ECO:0000259" key="15">
    <source>
        <dbReference type="PROSITE" id="PS50109"/>
    </source>
</evidence>
<evidence type="ECO:0000256" key="4">
    <source>
        <dbReference type="ARBA" id="ARBA00022475"/>
    </source>
</evidence>
<dbReference type="InterPro" id="IPR035965">
    <property type="entry name" value="PAS-like_dom_sf"/>
</dbReference>
<keyword evidence="12" id="KW-0902">Two-component regulatory system</keyword>
<dbReference type="EC" id="2.7.13.3" evidence="3"/>
<dbReference type="InterPro" id="IPR016120">
    <property type="entry name" value="Sig_transdc_His_kin_SpoOB"/>
</dbReference>
<evidence type="ECO:0000256" key="8">
    <source>
        <dbReference type="ARBA" id="ARBA00022741"/>
    </source>
</evidence>
<keyword evidence="5" id="KW-0597">Phosphoprotein</keyword>
<evidence type="ECO:0000256" key="10">
    <source>
        <dbReference type="ARBA" id="ARBA00022840"/>
    </source>
</evidence>
<dbReference type="SUPFAM" id="SSF55785">
    <property type="entry name" value="PYP-like sensor domain (PAS domain)"/>
    <property type="match status" value="1"/>
</dbReference>
<name>K6WXA7_9MICO</name>
<gene>
    <name evidence="16" type="ORF">KILIM_046_00060</name>
</gene>
<keyword evidence="13 14" id="KW-0472">Membrane</keyword>
<dbReference type="InterPro" id="IPR033463">
    <property type="entry name" value="sCache_3"/>
</dbReference>
<keyword evidence="7 14" id="KW-0812">Transmembrane</keyword>
<evidence type="ECO:0000256" key="14">
    <source>
        <dbReference type="SAM" id="Phobius"/>
    </source>
</evidence>
<accession>K6WXA7</accession>
<keyword evidence="17" id="KW-1185">Reference proteome</keyword>